<dbReference type="Proteomes" id="UP001172778">
    <property type="component" value="Unassembled WGS sequence"/>
</dbReference>
<comment type="caution">
    <text evidence="4">The sequence shown here is derived from an EMBL/GenBank/DDBJ whole genome shotgun (WGS) entry which is preliminary data.</text>
</comment>
<dbReference type="InterPro" id="IPR000182">
    <property type="entry name" value="GNAT_dom"/>
</dbReference>
<evidence type="ECO:0000313" key="5">
    <source>
        <dbReference type="Proteomes" id="UP001172778"/>
    </source>
</evidence>
<proteinExistence type="predicted"/>
<dbReference type="EMBL" id="JARRAF010000002">
    <property type="protein sequence ID" value="MDK2122811.1"/>
    <property type="molecule type" value="Genomic_DNA"/>
</dbReference>
<dbReference type="Pfam" id="PF00583">
    <property type="entry name" value="Acetyltransf_1"/>
    <property type="match status" value="1"/>
</dbReference>
<dbReference type="PANTHER" id="PTHR43420">
    <property type="entry name" value="ACETYLTRANSFERASE"/>
    <property type="match status" value="1"/>
</dbReference>
<dbReference type="CDD" id="cd04301">
    <property type="entry name" value="NAT_SF"/>
    <property type="match status" value="1"/>
</dbReference>
<keyword evidence="2" id="KW-0012">Acyltransferase</keyword>
<dbReference type="RefSeq" id="WP_284099100.1">
    <property type="nucleotide sequence ID" value="NZ_JARRAF010000002.1"/>
</dbReference>
<dbReference type="InterPro" id="IPR016181">
    <property type="entry name" value="Acyl_CoA_acyltransferase"/>
</dbReference>
<accession>A0ABT7DRX0</accession>
<evidence type="ECO:0000256" key="1">
    <source>
        <dbReference type="ARBA" id="ARBA00022679"/>
    </source>
</evidence>
<keyword evidence="1" id="KW-0808">Transferase</keyword>
<dbReference type="InterPro" id="IPR050680">
    <property type="entry name" value="YpeA/RimI_acetyltransf"/>
</dbReference>
<reference evidence="4" key="1">
    <citation type="submission" date="2023-03" db="EMBL/GenBank/DDBJ databases">
        <title>Chitinimonas shenzhenensis gen. nov., sp. nov., a novel member of family Burkholderiaceae isolated from activated sludge collected in Shen Zhen, China.</title>
        <authorList>
            <person name="Wang X."/>
        </authorList>
    </citation>
    <scope>NUCLEOTIDE SEQUENCE</scope>
    <source>
        <strain evidence="4">DQS-5</strain>
    </source>
</reference>
<protein>
    <submittedName>
        <fullName evidence="4">GNAT family N-acetyltransferase</fullName>
    </submittedName>
</protein>
<dbReference type="SUPFAM" id="SSF55729">
    <property type="entry name" value="Acyl-CoA N-acyltransferases (Nat)"/>
    <property type="match status" value="1"/>
</dbReference>
<dbReference type="PANTHER" id="PTHR43420:SF47">
    <property type="entry name" value="N-ACETYLTRANSFERASE DOMAIN-CONTAINING PROTEIN"/>
    <property type="match status" value="1"/>
</dbReference>
<name>A0ABT7DRX0_9NEIS</name>
<evidence type="ECO:0000259" key="3">
    <source>
        <dbReference type="PROSITE" id="PS51186"/>
    </source>
</evidence>
<feature type="domain" description="N-acetyltransferase" evidence="3">
    <location>
        <begin position="20"/>
        <end position="154"/>
    </location>
</feature>
<dbReference type="PROSITE" id="PS51186">
    <property type="entry name" value="GNAT"/>
    <property type="match status" value="1"/>
</dbReference>
<dbReference type="Gene3D" id="3.40.630.30">
    <property type="match status" value="1"/>
</dbReference>
<evidence type="ECO:0000256" key="2">
    <source>
        <dbReference type="ARBA" id="ARBA00023315"/>
    </source>
</evidence>
<organism evidence="4 5">
    <name type="scientific">Parachitinimonas caeni</name>
    <dbReference type="NCBI Taxonomy" id="3031301"/>
    <lineage>
        <taxon>Bacteria</taxon>
        <taxon>Pseudomonadati</taxon>
        <taxon>Pseudomonadota</taxon>
        <taxon>Betaproteobacteria</taxon>
        <taxon>Neisseriales</taxon>
        <taxon>Chitinibacteraceae</taxon>
        <taxon>Parachitinimonas</taxon>
    </lineage>
</organism>
<evidence type="ECO:0000313" key="4">
    <source>
        <dbReference type="EMBL" id="MDK2122811.1"/>
    </source>
</evidence>
<gene>
    <name evidence="4" type="ORF">PZA18_01970</name>
</gene>
<sequence length="158" mass="17939">MLTGTTFLLGIASNGDDIATELCRLFMDARQTAMPWLPQRHDFESTRAYLADLPNQQTVVLARSGNDDIAGFAGYDQEWIHHLYIAPRYWRQGLGSQLLGHILRTQHETSLWCFTDNLAARAFYERHGFVPVEFTNGGGNEEGCPDVLYRHPGDPRRD</sequence>
<keyword evidence="5" id="KW-1185">Reference proteome</keyword>